<dbReference type="GO" id="GO:0008270">
    <property type="term" value="F:zinc ion binding"/>
    <property type="evidence" value="ECO:0007669"/>
    <property type="project" value="InterPro"/>
</dbReference>
<dbReference type="InterPro" id="IPR002711">
    <property type="entry name" value="HNH"/>
</dbReference>
<dbReference type="Gene3D" id="1.10.30.50">
    <property type="match status" value="1"/>
</dbReference>
<keyword evidence="3" id="KW-1185">Reference proteome</keyword>
<accession>A0A368TNE4</accession>
<feature type="non-terminal residue" evidence="2">
    <location>
        <position position="1"/>
    </location>
</feature>
<comment type="caution">
    <text evidence="2">The sequence shown here is derived from an EMBL/GenBank/DDBJ whole genome shotgun (WGS) entry which is preliminary data.</text>
</comment>
<dbReference type="GO" id="GO:0004519">
    <property type="term" value="F:endonuclease activity"/>
    <property type="evidence" value="ECO:0007669"/>
    <property type="project" value="UniProtKB-KW"/>
</dbReference>
<feature type="domain" description="HNH" evidence="1">
    <location>
        <begin position="3"/>
        <end position="37"/>
    </location>
</feature>
<evidence type="ECO:0000313" key="3">
    <source>
        <dbReference type="Proteomes" id="UP000253204"/>
    </source>
</evidence>
<keyword evidence="2" id="KW-0378">Hydrolase</keyword>
<evidence type="ECO:0000313" key="2">
    <source>
        <dbReference type="EMBL" id="RCV85782.1"/>
    </source>
</evidence>
<dbReference type="OrthoDB" id="9802640at2"/>
<dbReference type="GO" id="GO:0003676">
    <property type="term" value="F:nucleic acid binding"/>
    <property type="evidence" value="ECO:0007669"/>
    <property type="project" value="InterPro"/>
</dbReference>
<dbReference type="EMBL" id="QPIJ01000100">
    <property type="protein sequence ID" value="RCV85782.1"/>
    <property type="molecule type" value="Genomic_DNA"/>
</dbReference>
<dbReference type="CDD" id="cd00085">
    <property type="entry name" value="HNHc"/>
    <property type="match status" value="1"/>
</dbReference>
<reference evidence="2 3" key="1">
    <citation type="submission" date="2018-07" db="EMBL/GenBank/DDBJ databases">
        <title>Halomonas rutogse sp. nov., isolated from Lake TangqianCo on Tibetan Plateau.</title>
        <authorList>
            <person name="Lu H."/>
            <person name="Xing P."/>
            <person name="Wu Q."/>
        </authorList>
    </citation>
    <scope>NUCLEOTIDE SEQUENCE [LARGE SCALE GENOMIC DNA]</scope>
    <source>
        <strain evidence="2 3">TQ8S</strain>
    </source>
</reference>
<dbReference type="AlphaFoldDB" id="A0A368TNE4"/>
<keyword evidence="2" id="KW-0255">Endonuclease</keyword>
<name>A0A368TNE4_9GAMM</name>
<organism evidence="2 3">
    <name type="scientific">Vreelandella rituensis</name>
    <dbReference type="NCBI Taxonomy" id="2282306"/>
    <lineage>
        <taxon>Bacteria</taxon>
        <taxon>Pseudomonadati</taxon>
        <taxon>Pseudomonadota</taxon>
        <taxon>Gammaproteobacteria</taxon>
        <taxon>Oceanospirillales</taxon>
        <taxon>Halomonadaceae</taxon>
        <taxon>Vreelandella</taxon>
    </lineage>
</organism>
<protein>
    <submittedName>
        <fullName evidence="2">HNH endonuclease</fullName>
    </submittedName>
</protein>
<dbReference type="InterPro" id="IPR003615">
    <property type="entry name" value="HNH_nuc"/>
</dbReference>
<keyword evidence="2" id="KW-0540">Nuclease</keyword>
<dbReference type="RefSeq" id="WP_147273803.1">
    <property type="nucleotide sequence ID" value="NZ_CBCSHM010000118.1"/>
</dbReference>
<gene>
    <name evidence="2" type="ORF">DU506_20385</name>
</gene>
<sequence length="46" mass="5287">ETRWHLHHKIRKVDGGSDAPSNLVMLHINCHRKVHSQGTEVEQPAH</sequence>
<dbReference type="Proteomes" id="UP000253204">
    <property type="component" value="Unassembled WGS sequence"/>
</dbReference>
<evidence type="ECO:0000259" key="1">
    <source>
        <dbReference type="Pfam" id="PF01844"/>
    </source>
</evidence>
<proteinExistence type="predicted"/>
<dbReference type="Pfam" id="PF01844">
    <property type="entry name" value="HNH"/>
    <property type="match status" value="1"/>
</dbReference>